<evidence type="ECO:0000256" key="7">
    <source>
        <dbReference type="ARBA" id="ARBA00022840"/>
    </source>
</evidence>
<feature type="region of interest" description="Disordered" evidence="11">
    <location>
        <begin position="295"/>
        <end position="321"/>
    </location>
</feature>
<dbReference type="InterPro" id="IPR008271">
    <property type="entry name" value="Ser/Thr_kinase_AS"/>
</dbReference>
<dbReference type="EMBL" id="JADBEM010000001">
    <property type="protein sequence ID" value="MBE1605059.1"/>
    <property type="molecule type" value="Genomic_DNA"/>
</dbReference>
<keyword evidence="12" id="KW-0812">Transmembrane</keyword>
<keyword evidence="2" id="KW-0723">Serine/threonine-protein kinase</keyword>
<dbReference type="Gene3D" id="1.10.510.10">
    <property type="entry name" value="Transferase(Phosphotransferase) domain 1"/>
    <property type="match status" value="1"/>
</dbReference>
<dbReference type="InterPro" id="IPR017441">
    <property type="entry name" value="Protein_kinase_ATP_BS"/>
</dbReference>
<evidence type="ECO:0000256" key="11">
    <source>
        <dbReference type="SAM" id="MobiDB-lite"/>
    </source>
</evidence>
<dbReference type="InterPro" id="IPR000719">
    <property type="entry name" value="Prot_kinase_dom"/>
</dbReference>
<protein>
    <recommendedName>
        <fullName evidence="1">non-specific serine/threonine protein kinase</fullName>
        <ecNumber evidence="1">2.7.11.1</ecNumber>
    </recommendedName>
</protein>
<dbReference type="AlphaFoldDB" id="A0A927R878"/>
<dbReference type="PANTHER" id="PTHR43289">
    <property type="entry name" value="MITOGEN-ACTIVATED PROTEIN KINASE KINASE KINASE 20-RELATED"/>
    <property type="match status" value="1"/>
</dbReference>
<keyword evidence="5 10" id="KW-0547">Nucleotide-binding</keyword>
<evidence type="ECO:0000256" key="6">
    <source>
        <dbReference type="ARBA" id="ARBA00022777"/>
    </source>
</evidence>
<dbReference type="SMART" id="SM00220">
    <property type="entry name" value="S_TKc"/>
    <property type="match status" value="1"/>
</dbReference>
<feature type="domain" description="Protein kinase" evidence="13">
    <location>
        <begin position="11"/>
        <end position="277"/>
    </location>
</feature>
<organism evidence="15 16">
    <name type="scientific">Actinopolymorpha pittospori</name>
    <dbReference type="NCBI Taxonomy" id="648752"/>
    <lineage>
        <taxon>Bacteria</taxon>
        <taxon>Bacillati</taxon>
        <taxon>Actinomycetota</taxon>
        <taxon>Actinomycetes</taxon>
        <taxon>Propionibacteriales</taxon>
        <taxon>Actinopolymorphaceae</taxon>
        <taxon>Actinopolymorpha</taxon>
    </lineage>
</organism>
<keyword evidence="12" id="KW-1133">Transmembrane helix</keyword>
<dbReference type="GO" id="GO:0005524">
    <property type="term" value="F:ATP binding"/>
    <property type="evidence" value="ECO:0007669"/>
    <property type="project" value="UniProtKB-UniRule"/>
</dbReference>
<keyword evidence="6 15" id="KW-0418">Kinase</keyword>
<comment type="catalytic activity">
    <reaction evidence="9">
        <text>L-seryl-[protein] + ATP = O-phospho-L-seryl-[protein] + ADP + H(+)</text>
        <dbReference type="Rhea" id="RHEA:17989"/>
        <dbReference type="Rhea" id="RHEA-COMP:9863"/>
        <dbReference type="Rhea" id="RHEA-COMP:11604"/>
        <dbReference type="ChEBI" id="CHEBI:15378"/>
        <dbReference type="ChEBI" id="CHEBI:29999"/>
        <dbReference type="ChEBI" id="CHEBI:30616"/>
        <dbReference type="ChEBI" id="CHEBI:83421"/>
        <dbReference type="ChEBI" id="CHEBI:456216"/>
        <dbReference type="EC" id="2.7.11.1"/>
    </reaction>
</comment>
<dbReference type="SUPFAM" id="SSF56112">
    <property type="entry name" value="Protein kinase-like (PK-like)"/>
    <property type="match status" value="1"/>
</dbReference>
<dbReference type="GO" id="GO:0004674">
    <property type="term" value="F:protein serine/threonine kinase activity"/>
    <property type="evidence" value="ECO:0007669"/>
    <property type="project" value="UniProtKB-KW"/>
</dbReference>
<proteinExistence type="predicted"/>
<dbReference type="Gene3D" id="3.30.10.20">
    <property type="match status" value="3"/>
</dbReference>
<comment type="catalytic activity">
    <reaction evidence="8">
        <text>L-threonyl-[protein] + ATP = O-phospho-L-threonyl-[protein] + ADP + H(+)</text>
        <dbReference type="Rhea" id="RHEA:46608"/>
        <dbReference type="Rhea" id="RHEA-COMP:11060"/>
        <dbReference type="Rhea" id="RHEA-COMP:11605"/>
        <dbReference type="ChEBI" id="CHEBI:15378"/>
        <dbReference type="ChEBI" id="CHEBI:30013"/>
        <dbReference type="ChEBI" id="CHEBI:30616"/>
        <dbReference type="ChEBI" id="CHEBI:61977"/>
        <dbReference type="ChEBI" id="CHEBI:456216"/>
        <dbReference type="EC" id="2.7.11.1"/>
    </reaction>
</comment>
<evidence type="ECO:0000256" key="5">
    <source>
        <dbReference type="ARBA" id="ARBA00022741"/>
    </source>
</evidence>
<accession>A0A927R878</accession>
<keyword evidence="4" id="KW-0677">Repeat</keyword>
<dbReference type="PROSITE" id="PS00107">
    <property type="entry name" value="PROTEIN_KINASE_ATP"/>
    <property type="match status" value="1"/>
</dbReference>
<dbReference type="FunFam" id="3.30.200.20:FF:000035">
    <property type="entry name" value="Serine/threonine protein kinase Stk1"/>
    <property type="match status" value="1"/>
</dbReference>
<evidence type="ECO:0000256" key="10">
    <source>
        <dbReference type="PROSITE-ProRule" id="PRU10141"/>
    </source>
</evidence>
<feature type="region of interest" description="Disordered" evidence="11">
    <location>
        <begin position="520"/>
        <end position="655"/>
    </location>
</feature>
<dbReference type="Gene3D" id="3.30.200.20">
    <property type="entry name" value="Phosphorylase Kinase, domain 1"/>
    <property type="match status" value="1"/>
</dbReference>
<evidence type="ECO:0000256" key="12">
    <source>
        <dbReference type="SAM" id="Phobius"/>
    </source>
</evidence>
<comment type="caution">
    <text evidence="15">The sequence shown here is derived from an EMBL/GenBank/DDBJ whole genome shotgun (WGS) entry which is preliminary data.</text>
</comment>
<dbReference type="InterPro" id="IPR011009">
    <property type="entry name" value="Kinase-like_dom_sf"/>
</dbReference>
<dbReference type="GO" id="GO:0045717">
    <property type="term" value="P:negative regulation of fatty acid biosynthetic process"/>
    <property type="evidence" value="ECO:0007669"/>
    <property type="project" value="UniProtKB-ARBA"/>
</dbReference>
<keyword evidence="16" id="KW-1185">Reference proteome</keyword>
<keyword evidence="7 10" id="KW-0067">ATP-binding</keyword>
<dbReference type="Pfam" id="PF00069">
    <property type="entry name" value="Pkinase"/>
    <property type="match status" value="1"/>
</dbReference>
<name>A0A927R878_9ACTN</name>
<evidence type="ECO:0000256" key="8">
    <source>
        <dbReference type="ARBA" id="ARBA00047899"/>
    </source>
</evidence>
<dbReference type="SMART" id="SM00740">
    <property type="entry name" value="PASTA"/>
    <property type="match status" value="3"/>
</dbReference>
<feature type="domain" description="PASTA" evidence="14">
    <location>
        <begin position="490"/>
        <end position="554"/>
    </location>
</feature>
<dbReference type="InterPro" id="IPR005543">
    <property type="entry name" value="PASTA_dom"/>
</dbReference>
<evidence type="ECO:0000259" key="13">
    <source>
        <dbReference type="PROSITE" id="PS50011"/>
    </source>
</evidence>
<feature type="domain" description="PASTA" evidence="14">
    <location>
        <begin position="423"/>
        <end position="489"/>
    </location>
</feature>
<dbReference type="CDD" id="cd06577">
    <property type="entry name" value="PASTA_pknB"/>
    <property type="match status" value="3"/>
</dbReference>
<dbReference type="EC" id="2.7.11.1" evidence="1"/>
<reference evidence="15" key="1">
    <citation type="submission" date="2020-10" db="EMBL/GenBank/DDBJ databases">
        <title>Sequencing the genomes of 1000 actinobacteria strains.</title>
        <authorList>
            <person name="Klenk H.-P."/>
        </authorList>
    </citation>
    <scope>NUCLEOTIDE SEQUENCE</scope>
    <source>
        <strain evidence="15">DSM 45354</strain>
    </source>
</reference>
<dbReference type="PROSITE" id="PS00108">
    <property type="entry name" value="PROTEIN_KINASE_ST"/>
    <property type="match status" value="1"/>
</dbReference>
<evidence type="ECO:0000313" key="16">
    <source>
        <dbReference type="Proteomes" id="UP000638648"/>
    </source>
</evidence>
<evidence type="ECO:0000259" key="14">
    <source>
        <dbReference type="PROSITE" id="PS51178"/>
    </source>
</evidence>
<dbReference type="PROSITE" id="PS50011">
    <property type="entry name" value="PROTEIN_KINASE_DOM"/>
    <property type="match status" value="1"/>
</dbReference>
<dbReference type="Proteomes" id="UP000638648">
    <property type="component" value="Unassembled WGS sequence"/>
</dbReference>
<evidence type="ECO:0000256" key="2">
    <source>
        <dbReference type="ARBA" id="ARBA00022527"/>
    </source>
</evidence>
<dbReference type="RefSeq" id="WP_192749458.1">
    <property type="nucleotide sequence ID" value="NZ_BAABJL010000030.1"/>
</dbReference>
<feature type="compositionally biased region" description="Low complexity" evidence="11">
    <location>
        <begin position="644"/>
        <end position="655"/>
    </location>
</feature>
<feature type="binding site" evidence="10">
    <location>
        <position position="40"/>
    </location>
    <ligand>
        <name>ATP</name>
        <dbReference type="ChEBI" id="CHEBI:30616"/>
    </ligand>
</feature>
<dbReference type="FunFam" id="1.10.510.10:FF:000021">
    <property type="entry name" value="Serine/threonine protein kinase"/>
    <property type="match status" value="1"/>
</dbReference>
<gene>
    <name evidence="15" type="ORF">HEB94_001907</name>
</gene>
<feature type="compositionally biased region" description="Pro residues" evidence="11">
    <location>
        <begin position="577"/>
        <end position="598"/>
    </location>
</feature>
<feature type="compositionally biased region" description="Polar residues" evidence="11">
    <location>
        <begin position="613"/>
        <end position="625"/>
    </location>
</feature>
<dbReference type="NCBIfam" id="NF033483">
    <property type="entry name" value="PknB_PASTA_kin"/>
    <property type="match status" value="1"/>
</dbReference>
<feature type="region of interest" description="Disordered" evidence="11">
    <location>
        <begin position="388"/>
        <end position="411"/>
    </location>
</feature>
<feature type="transmembrane region" description="Helical" evidence="12">
    <location>
        <begin position="327"/>
        <end position="348"/>
    </location>
</feature>
<dbReference type="PROSITE" id="PS51178">
    <property type="entry name" value="PASTA"/>
    <property type="match status" value="3"/>
</dbReference>
<keyword evidence="12" id="KW-0472">Membrane</keyword>
<dbReference type="PANTHER" id="PTHR43289:SF6">
    <property type="entry name" value="SERINE_THREONINE-PROTEIN KINASE NEKL-3"/>
    <property type="match status" value="1"/>
</dbReference>
<dbReference type="Pfam" id="PF03793">
    <property type="entry name" value="PASTA"/>
    <property type="match status" value="3"/>
</dbReference>
<feature type="domain" description="PASTA" evidence="14">
    <location>
        <begin position="355"/>
        <end position="422"/>
    </location>
</feature>
<evidence type="ECO:0000256" key="1">
    <source>
        <dbReference type="ARBA" id="ARBA00012513"/>
    </source>
</evidence>
<dbReference type="CDD" id="cd14014">
    <property type="entry name" value="STKc_PknB_like"/>
    <property type="match status" value="1"/>
</dbReference>
<evidence type="ECO:0000256" key="3">
    <source>
        <dbReference type="ARBA" id="ARBA00022679"/>
    </source>
</evidence>
<evidence type="ECO:0000256" key="4">
    <source>
        <dbReference type="ARBA" id="ARBA00022737"/>
    </source>
</evidence>
<sequence>MPEPRFLGGRYELGEVLGHGGMAEVRIGVDRRLGRTVAVKTLRPDLATDPIFQARFRREAQSAAALNQPSIVAVYDTGEEKVDGVSVPYIVMEYVEGRTLRDVLREGRRILPERALEITADVLEALEYSHRAGIIHRDIKPGNVMLTPNGDVKVMDFGIARAVADASATMTQTAAVIGTAQYLSPEQARGESVDARSDIYSTGCLLYELLTGRPPFVGDSPVSVAYQHVREEPRPPSMLDPEVSPMADAITLKALQKKPLDRYQSAAEMRQDIERGLAGLQVAAPMMAADATARFMPPEEAPPAPPENDRRRYDDEDDEGPDRGRKAAYILLAVAIVFVLGVAAFIGLRSLGNGSPDTVSTPTLRGKTLDQARADLVAAQLQLGAVTQQASEDAPKGQIVSQNPAPGASAEVNSRVDVAVSSGKPTSSVPAVTGKQVADATTLLESDGFQVDSQEDPNANGDAGTVTRVVPAEGSTVAAGSKITIYYSSGLIEVPGVEGESADVAEAQLKDAGFRVRRTFTTTSDEDEGTVLRQVPGEGQRREPNSTVTIEIARAPEEQKPPPPPPDPTPTQSDTPTPDPDPTPSDTPTNDPSPPDPTPTTTEPNLPGVGQQPPGTENPVQSAPPSDTGGANPAGVAPGGGNTANGAVVPGVPNP</sequence>
<evidence type="ECO:0000313" key="15">
    <source>
        <dbReference type="EMBL" id="MBE1605059.1"/>
    </source>
</evidence>
<evidence type="ECO:0000256" key="9">
    <source>
        <dbReference type="ARBA" id="ARBA00048679"/>
    </source>
</evidence>
<keyword evidence="3 15" id="KW-0808">Transferase</keyword>